<proteinExistence type="predicted"/>
<evidence type="ECO:0000313" key="4">
    <source>
        <dbReference type="Proteomes" id="UP000247792"/>
    </source>
</evidence>
<sequence>MHILARLAGISAMLMAATTSLAADRMKPGLWEMTMKSDAMKAMPQIPPEQLEKMKQMGVKIPVMQNGAMTHKVCYTKEMVEQDKPPSSGREQQCQSKNFTRSGNTYTGDIVCDMPEMKGTGNVKGSFSPDSMTSVYDFKGVSHSKPVSQHMETTGRWLGNDCGDVKPPMMPQKK</sequence>
<evidence type="ECO:0000313" key="3">
    <source>
        <dbReference type="EMBL" id="PXX47598.1"/>
    </source>
</evidence>
<dbReference type="InterPro" id="IPR022061">
    <property type="entry name" value="DUF3617"/>
</dbReference>
<feature type="signal peptide" evidence="2">
    <location>
        <begin position="1"/>
        <end position="22"/>
    </location>
</feature>
<keyword evidence="4" id="KW-1185">Reference proteome</keyword>
<feature type="region of interest" description="Disordered" evidence="1">
    <location>
        <begin position="82"/>
        <end position="101"/>
    </location>
</feature>
<dbReference type="AlphaFoldDB" id="A0A318JDD7"/>
<evidence type="ECO:0000256" key="2">
    <source>
        <dbReference type="SAM" id="SignalP"/>
    </source>
</evidence>
<accession>A0A318JDD7</accession>
<reference evidence="3 4" key="1">
    <citation type="submission" date="2018-05" db="EMBL/GenBank/DDBJ databases">
        <title>Genomic Encyclopedia of Type Strains, Phase IV (KMG-IV): sequencing the most valuable type-strain genomes for metagenomic binning, comparative biology and taxonomic classification.</title>
        <authorList>
            <person name="Goeker M."/>
        </authorList>
    </citation>
    <scope>NUCLEOTIDE SEQUENCE [LARGE SCALE GENOMIC DNA]</scope>
    <source>
        <strain evidence="3 4">DSM 19792</strain>
    </source>
</reference>
<dbReference type="RefSeq" id="WP_170133417.1">
    <property type="nucleotide sequence ID" value="NZ_QJKB01000001.1"/>
</dbReference>
<feature type="chain" id="PRO_5016459817" evidence="2">
    <location>
        <begin position="23"/>
        <end position="174"/>
    </location>
</feature>
<dbReference type="Pfam" id="PF12276">
    <property type="entry name" value="DUF3617"/>
    <property type="match status" value="1"/>
</dbReference>
<feature type="compositionally biased region" description="Polar residues" evidence="1">
    <location>
        <begin position="89"/>
        <end position="101"/>
    </location>
</feature>
<keyword evidence="2" id="KW-0732">Signal</keyword>
<gene>
    <name evidence="3" type="ORF">DFR42_1011186</name>
</gene>
<name>A0A318JDD7_9BURK</name>
<feature type="region of interest" description="Disordered" evidence="1">
    <location>
        <begin position="155"/>
        <end position="174"/>
    </location>
</feature>
<organism evidence="3 4">
    <name type="scientific">Undibacterium pigrum</name>
    <dbReference type="NCBI Taxonomy" id="401470"/>
    <lineage>
        <taxon>Bacteria</taxon>
        <taxon>Pseudomonadati</taxon>
        <taxon>Pseudomonadota</taxon>
        <taxon>Betaproteobacteria</taxon>
        <taxon>Burkholderiales</taxon>
        <taxon>Oxalobacteraceae</taxon>
        <taxon>Undibacterium</taxon>
    </lineage>
</organism>
<comment type="caution">
    <text evidence="3">The sequence shown here is derived from an EMBL/GenBank/DDBJ whole genome shotgun (WGS) entry which is preliminary data.</text>
</comment>
<dbReference type="EMBL" id="QJKB01000001">
    <property type="protein sequence ID" value="PXX47598.1"/>
    <property type="molecule type" value="Genomic_DNA"/>
</dbReference>
<protein>
    <submittedName>
        <fullName evidence="3">Uncharacterized protein DUF3617</fullName>
    </submittedName>
</protein>
<evidence type="ECO:0000256" key="1">
    <source>
        <dbReference type="SAM" id="MobiDB-lite"/>
    </source>
</evidence>
<dbReference type="Proteomes" id="UP000247792">
    <property type="component" value="Unassembled WGS sequence"/>
</dbReference>